<dbReference type="PANTHER" id="PTHR31286">
    <property type="entry name" value="GLYCINE-RICH CELL WALL STRUCTURAL PROTEIN 1.8-LIKE"/>
    <property type="match status" value="1"/>
</dbReference>
<evidence type="ECO:0000313" key="2">
    <source>
        <dbReference type="Proteomes" id="UP001280121"/>
    </source>
</evidence>
<dbReference type="AlphaFoldDB" id="A0AAD9TU34"/>
<organism evidence="1 2">
    <name type="scientific">Dipteronia dyeriana</name>
    <dbReference type="NCBI Taxonomy" id="168575"/>
    <lineage>
        <taxon>Eukaryota</taxon>
        <taxon>Viridiplantae</taxon>
        <taxon>Streptophyta</taxon>
        <taxon>Embryophyta</taxon>
        <taxon>Tracheophyta</taxon>
        <taxon>Spermatophyta</taxon>
        <taxon>Magnoliopsida</taxon>
        <taxon>eudicotyledons</taxon>
        <taxon>Gunneridae</taxon>
        <taxon>Pentapetalae</taxon>
        <taxon>rosids</taxon>
        <taxon>malvids</taxon>
        <taxon>Sapindales</taxon>
        <taxon>Sapindaceae</taxon>
        <taxon>Hippocastanoideae</taxon>
        <taxon>Acereae</taxon>
        <taxon>Dipteronia</taxon>
    </lineage>
</organism>
<dbReference type="InterPro" id="IPR040256">
    <property type="entry name" value="At4g02000-like"/>
</dbReference>
<dbReference type="EMBL" id="JANJYI010000007">
    <property type="protein sequence ID" value="KAK2642027.1"/>
    <property type="molecule type" value="Genomic_DNA"/>
</dbReference>
<protein>
    <submittedName>
        <fullName evidence="1">Uncharacterized protein</fullName>
    </submittedName>
</protein>
<dbReference type="Proteomes" id="UP001280121">
    <property type="component" value="Unassembled WGS sequence"/>
</dbReference>
<proteinExistence type="predicted"/>
<gene>
    <name evidence="1" type="ORF">Ddye_023790</name>
</gene>
<dbReference type="PANTHER" id="PTHR31286:SF167">
    <property type="entry name" value="OS09G0268800 PROTEIN"/>
    <property type="match status" value="1"/>
</dbReference>
<evidence type="ECO:0000313" key="1">
    <source>
        <dbReference type="EMBL" id="KAK2642027.1"/>
    </source>
</evidence>
<reference evidence="1" key="1">
    <citation type="journal article" date="2023" name="Plant J.">
        <title>Genome sequences and population genomics provide insights into the demographic history, inbreeding, and mutation load of two 'living fossil' tree species of Dipteronia.</title>
        <authorList>
            <person name="Feng Y."/>
            <person name="Comes H.P."/>
            <person name="Chen J."/>
            <person name="Zhu S."/>
            <person name="Lu R."/>
            <person name="Zhang X."/>
            <person name="Li P."/>
            <person name="Qiu J."/>
            <person name="Olsen K.M."/>
            <person name="Qiu Y."/>
        </authorList>
    </citation>
    <scope>NUCLEOTIDE SEQUENCE</scope>
    <source>
        <strain evidence="1">KIB01</strain>
    </source>
</reference>
<sequence length="153" mass="17660">MCVLVIDPEEMVSLCASLSLKRQEKKLWSVHDSLKDSAGKKLELCLVGEFLGQLIGDLVEIDVGVTRECFRKHMRLKVVIDASKPLKRFLRLELGKGNESILLLRYERLPEYCFHYSLLGYSYQECQIWKETARREDMDFVSLDEIFGSVGPK</sequence>
<accession>A0AAD9TU34</accession>
<comment type="caution">
    <text evidence="1">The sequence shown here is derived from an EMBL/GenBank/DDBJ whole genome shotgun (WGS) entry which is preliminary data.</text>
</comment>
<keyword evidence="2" id="KW-1185">Reference proteome</keyword>
<name>A0AAD9TU34_9ROSI</name>